<dbReference type="KEGG" id="rsin:B6N60_01003"/>
<dbReference type="EMBL" id="CP021056">
    <property type="protein sequence ID" value="QXE22321.1"/>
    <property type="molecule type" value="Genomic_DNA"/>
</dbReference>
<proteinExistence type="predicted"/>
<accession>A0A975Y3N3</accession>
<gene>
    <name evidence="1" type="ORF">B6N60_01003</name>
</gene>
<dbReference type="AlphaFoldDB" id="A0A975Y3N3"/>
<keyword evidence="2" id="KW-1185">Reference proteome</keyword>
<dbReference type="Proteomes" id="UP000683511">
    <property type="component" value="Chromosome"/>
</dbReference>
<name>A0A975Y3N3_9NOST</name>
<organism evidence="1 2">
    <name type="scientific">Richelia sinica FACHB-800</name>
    <dbReference type="NCBI Taxonomy" id="1357546"/>
    <lineage>
        <taxon>Bacteria</taxon>
        <taxon>Bacillati</taxon>
        <taxon>Cyanobacteriota</taxon>
        <taxon>Cyanophyceae</taxon>
        <taxon>Nostocales</taxon>
        <taxon>Nostocaceae</taxon>
        <taxon>Richelia</taxon>
    </lineage>
</organism>
<sequence>MEKSKAEIVIWAIAFIASMLIGKVLAQSNKLAPKR</sequence>
<reference evidence="1" key="1">
    <citation type="submission" date="2017-04" db="EMBL/GenBank/DDBJ databases">
        <title>Genome deletions in a multicellular cyanobacterial endosymbiont for morphological adaptation in marine diatoms.</title>
        <authorList>
            <person name="Wang Y."/>
            <person name="Gao H."/>
            <person name="Li R."/>
            <person name="Xu X."/>
        </authorList>
    </citation>
    <scope>NUCLEOTIDE SEQUENCE</scope>
    <source>
        <strain evidence="1">FACHB 800</strain>
    </source>
</reference>
<evidence type="ECO:0000313" key="1">
    <source>
        <dbReference type="EMBL" id="QXE22321.1"/>
    </source>
</evidence>
<protein>
    <submittedName>
        <fullName evidence="1">Uncharacterized protein</fullName>
    </submittedName>
</protein>
<evidence type="ECO:0000313" key="2">
    <source>
        <dbReference type="Proteomes" id="UP000683511"/>
    </source>
</evidence>